<dbReference type="SUPFAM" id="SSF88659">
    <property type="entry name" value="Sigma3 and sigma4 domains of RNA polymerase sigma factors"/>
    <property type="match status" value="1"/>
</dbReference>
<evidence type="ECO:0000313" key="7">
    <source>
        <dbReference type="EMBL" id="MFC4314134.1"/>
    </source>
</evidence>
<evidence type="ECO:0000256" key="1">
    <source>
        <dbReference type="ARBA" id="ARBA00010641"/>
    </source>
</evidence>
<reference evidence="8" key="1">
    <citation type="journal article" date="2019" name="Int. J. Syst. Evol. Microbiol.">
        <title>The Global Catalogue of Microorganisms (GCM) 10K type strain sequencing project: providing services to taxonomists for standard genome sequencing and annotation.</title>
        <authorList>
            <consortium name="The Broad Institute Genomics Platform"/>
            <consortium name="The Broad Institute Genome Sequencing Center for Infectious Disease"/>
            <person name="Wu L."/>
            <person name="Ma J."/>
        </authorList>
    </citation>
    <scope>NUCLEOTIDE SEQUENCE [LARGE SCALE GENOMIC DNA]</scope>
    <source>
        <strain evidence="8">CGMCC 1.10759</strain>
    </source>
</reference>
<organism evidence="7 8">
    <name type="scientific">Steroidobacter flavus</name>
    <dbReference type="NCBI Taxonomy" id="1842136"/>
    <lineage>
        <taxon>Bacteria</taxon>
        <taxon>Pseudomonadati</taxon>
        <taxon>Pseudomonadota</taxon>
        <taxon>Gammaproteobacteria</taxon>
        <taxon>Steroidobacterales</taxon>
        <taxon>Steroidobacteraceae</taxon>
        <taxon>Steroidobacter</taxon>
    </lineage>
</organism>
<dbReference type="Pfam" id="PF04542">
    <property type="entry name" value="Sigma70_r2"/>
    <property type="match status" value="1"/>
</dbReference>
<dbReference type="RefSeq" id="WP_380605066.1">
    <property type="nucleotide sequence ID" value="NZ_JBHSDU010000015.1"/>
</dbReference>
<dbReference type="PANTHER" id="PTHR43133:SF46">
    <property type="entry name" value="RNA POLYMERASE SIGMA-70 FACTOR ECF SUBFAMILY"/>
    <property type="match status" value="1"/>
</dbReference>
<dbReference type="InterPro" id="IPR013325">
    <property type="entry name" value="RNA_pol_sigma_r2"/>
</dbReference>
<dbReference type="InterPro" id="IPR039425">
    <property type="entry name" value="RNA_pol_sigma-70-like"/>
</dbReference>
<comment type="similarity">
    <text evidence="1">Belongs to the sigma-70 factor family. ECF subfamily.</text>
</comment>
<evidence type="ECO:0000313" key="8">
    <source>
        <dbReference type="Proteomes" id="UP001595904"/>
    </source>
</evidence>
<dbReference type="CDD" id="cd06171">
    <property type="entry name" value="Sigma70_r4"/>
    <property type="match status" value="1"/>
</dbReference>
<dbReference type="NCBIfam" id="TIGR02985">
    <property type="entry name" value="Sig70_bacteroi1"/>
    <property type="match status" value="1"/>
</dbReference>
<dbReference type="InterPro" id="IPR036388">
    <property type="entry name" value="WH-like_DNA-bd_sf"/>
</dbReference>
<feature type="domain" description="RNA polymerase sigma-70 region 2" evidence="5">
    <location>
        <begin position="15"/>
        <end position="78"/>
    </location>
</feature>
<accession>A0ABV8T2N0</accession>
<comment type="caution">
    <text evidence="7">The sequence shown here is derived from an EMBL/GenBank/DDBJ whole genome shotgun (WGS) entry which is preliminary data.</text>
</comment>
<keyword evidence="3" id="KW-0731">Sigma factor</keyword>
<keyword evidence="8" id="KW-1185">Reference proteome</keyword>
<feature type="domain" description="RNA polymerase sigma factor 70 region 4 type 2" evidence="6">
    <location>
        <begin position="111"/>
        <end position="161"/>
    </location>
</feature>
<dbReference type="InterPro" id="IPR013324">
    <property type="entry name" value="RNA_pol_sigma_r3/r4-like"/>
</dbReference>
<dbReference type="EMBL" id="JBHSDU010000015">
    <property type="protein sequence ID" value="MFC4314134.1"/>
    <property type="molecule type" value="Genomic_DNA"/>
</dbReference>
<dbReference type="InterPro" id="IPR014284">
    <property type="entry name" value="RNA_pol_sigma-70_dom"/>
</dbReference>
<dbReference type="InterPro" id="IPR014327">
    <property type="entry name" value="RNA_pol_sigma70_bacteroid"/>
</dbReference>
<keyword evidence="2" id="KW-0805">Transcription regulation</keyword>
<evidence type="ECO:0000256" key="4">
    <source>
        <dbReference type="ARBA" id="ARBA00023163"/>
    </source>
</evidence>
<evidence type="ECO:0000256" key="2">
    <source>
        <dbReference type="ARBA" id="ARBA00023015"/>
    </source>
</evidence>
<dbReference type="PANTHER" id="PTHR43133">
    <property type="entry name" value="RNA POLYMERASE ECF-TYPE SIGMA FACTO"/>
    <property type="match status" value="1"/>
</dbReference>
<keyword evidence="4" id="KW-0804">Transcription</keyword>
<dbReference type="Gene3D" id="1.10.10.10">
    <property type="entry name" value="Winged helix-like DNA-binding domain superfamily/Winged helix DNA-binding domain"/>
    <property type="match status" value="1"/>
</dbReference>
<evidence type="ECO:0000256" key="3">
    <source>
        <dbReference type="ARBA" id="ARBA00023082"/>
    </source>
</evidence>
<proteinExistence type="inferred from homology"/>
<sequence>MTPTSDSPTETFSKLFAESRQALLRYIRRFVRSSETAKEIVQEAFLRTYRERDSIVTPRAFLFSTARNLAANEIRHRRTVERDALSSADELSGEVEQESLESGLLRDERNRLIQQAIDRLPPQCRAAFTLRVFHECSYREVADRLGISVKTVEKHISRGIRETNRYLQLHYGATRRHYG</sequence>
<dbReference type="Proteomes" id="UP001595904">
    <property type="component" value="Unassembled WGS sequence"/>
</dbReference>
<dbReference type="Gene3D" id="1.10.1740.10">
    <property type="match status" value="1"/>
</dbReference>
<dbReference type="SUPFAM" id="SSF88946">
    <property type="entry name" value="Sigma2 domain of RNA polymerase sigma factors"/>
    <property type="match status" value="1"/>
</dbReference>
<name>A0ABV8T2N0_9GAMM</name>
<gene>
    <name evidence="7" type="ORF">ACFPN2_33985</name>
</gene>
<protein>
    <submittedName>
        <fullName evidence="7">RNA polymerase sigma-70 factor</fullName>
    </submittedName>
</protein>
<evidence type="ECO:0000259" key="5">
    <source>
        <dbReference type="Pfam" id="PF04542"/>
    </source>
</evidence>
<dbReference type="InterPro" id="IPR013249">
    <property type="entry name" value="RNA_pol_sigma70_r4_t2"/>
</dbReference>
<dbReference type="Pfam" id="PF08281">
    <property type="entry name" value="Sigma70_r4_2"/>
    <property type="match status" value="1"/>
</dbReference>
<dbReference type="InterPro" id="IPR007627">
    <property type="entry name" value="RNA_pol_sigma70_r2"/>
</dbReference>
<dbReference type="NCBIfam" id="TIGR02937">
    <property type="entry name" value="sigma70-ECF"/>
    <property type="match status" value="1"/>
</dbReference>
<evidence type="ECO:0000259" key="6">
    <source>
        <dbReference type="Pfam" id="PF08281"/>
    </source>
</evidence>